<sequence length="137" mass="15322">MPNRVLKSHRRKSGQETFKSVYIPKDHHDPSGLGPLEYHIADIGSQFSSVANPGIQERSQATKTATFLDPTLLQHDHQKPNVSSPQDKNATGYSNLAYGEGFLSYAKQEQKSEPWCHLYATDIPADKNKKISENSKL</sequence>
<feature type="region of interest" description="Disordered" evidence="1">
    <location>
        <begin position="1"/>
        <end position="26"/>
    </location>
</feature>
<dbReference type="EMBL" id="DS028093">
    <property type="protein sequence ID" value="KMP00239.1"/>
    <property type="molecule type" value="Genomic_DNA"/>
</dbReference>
<feature type="compositionally biased region" description="Polar residues" evidence="1">
    <location>
        <begin position="80"/>
        <end position="93"/>
    </location>
</feature>
<reference evidence="3" key="1">
    <citation type="journal article" date="2010" name="Genome Res.">
        <title>Population genomic sequencing of Coccidioides fungi reveals recent hybridization and transposon control.</title>
        <authorList>
            <person name="Neafsey D.E."/>
            <person name="Barker B.M."/>
            <person name="Sharpton T.J."/>
            <person name="Stajich J.E."/>
            <person name="Park D.J."/>
            <person name="Whiston E."/>
            <person name="Hung C.-Y."/>
            <person name="McMahan C."/>
            <person name="White J."/>
            <person name="Sykes S."/>
            <person name="Heiman D."/>
            <person name="Young S."/>
            <person name="Zeng Q."/>
            <person name="Abouelleil A."/>
            <person name="Aftuck L."/>
            <person name="Bessette D."/>
            <person name="Brown A."/>
            <person name="FitzGerald M."/>
            <person name="Lui A."/>
            <person name="Macdonald J.P."/>
            <person name="Priest M."/>
            <person name="Orbach M.J."/>
            <person name="Galgiani J.N."/>
            <person name="Kirkland T.N."/>
            <person name="Cole G.T."/>
            <person name="Birren B.W."/>
            <person name="Henn M.R."/>
            <person name="Taylor J.W."/>
            <person name="Rounsley S.D."/>
        </authorList>
    </citation>
    <scope>NUCLEOTIDE SEQUENCE [LARGE SCALE GENOMIC DNA]</scope>
    <source>
        <strain evidence="3">RMSCC 2394</strain>
    </source>
</reference>
<protein>
    <submittedName>
        <fullName evidence="2">Uncharacterized protein</fullName>
    </submittedName>
</protein>
<feature type="region of interest" description="Disordered" evidence="1">
    <location>
        <begin position="70"/>
        <end position="93"/>
    </location>
</feature>
<accession>A0A0J6XZM0</accession>
<organism evidence="2 3">
    <name type="scientific">Coccidioides immitis RMSCC 2394</name>
    <dbReference type="NCBI Taxonomy" id="404692"/>
    <lineage>
        <taxon>Eukaryota</taxon>
        <taxon>Fungi</taxon>
        <taxon>Dikarya</taxon>
        <taxon>Ascomycota</taxon>
        <taxon>Pezizomycotina</taxon>
        <taxon>Eurotiomycetes</taxon>
        <taxon>Eurotiomycetidae</taxon>
        <taxon>Onygenales</taxon>
        <taxon>Onygenaceae</taxon>
        <taxon>Coccidioides</taxon>
    </lineage>
</organism>
<name>A0A0J6XZM0_COCIT</name>
<dbReference type="AlphaFoldDB" id="A0A0J6XZM0"/>
<proteinExistence type="predicted"/>
<evidence type="ECO:0000256" key="1">
    <source>
        <dbReference type="SAM" id="MobiDB-lite"/>
    </source>
</evidence>
<gene>
    <name evidence="2" type="ORF">CIRG_00381</name>
</gene>
<feature type="compositionally biased region" description="Basic residues" evidence="1">
    <location>
        <begin position="1"/>
        <end position="12"/>
    </location>
</feature>
<evidence type="ECO:0000313" key="2">
    <source>
        <dbReference type="EMBL" id="KMP00239.1"/>
    </source>
</evidence>
<evidence type="ECO:0000313" key="3">
    <source>
        <dbReference type="Proteomes" id="UP000054565"/>
    </source>
</evidence>
<dbReference type="Proteomes" id="UP000054565">
    <property type="component" value="Unassembled WGS sequence"/>
</dbReference>